<feature type="binding site" evidence="2">
    <location>
        <position position="374"/>
    </location>
    <ligand>
        <name>Mn(2+)</name>
        <dbReference type="ChEBI" id="CHEBI:29035"/>
        <label>2</label>
    </ligand>
</feature>
<dbReference type="AlphaFoldDB" id="A0A1I0EUQ7"/>
<evidence type="ECO:0000313" key="5">
    <source>
        <dbReference type="Proteomes" id="UP000199820"/>
    </source>
</evidence>
<feature type="binding site" evidence="2">
    <location>
        <position position="114"/>
    </location>
    <ligand>
        <name>Mn(2+)</name>
        <dbReference type="ChEBI" id="CHEBI:29035"/>
        <label>2</label>
    </ligand>
</feature>
<dbReference type="Gene3D" id="3.40.630.10">
    <property type="entry name" value="Zn peptidases"/>
    <property type="match status" value="1"/>
</dbReference>
<dbReference type="Gene3D" id="3.30.70.360">
    <property type="match status" value="1"/>
</dbReference>
<dbReference type="FunFam" id="3.30.70.360:FF:000001">
    <property type="entry name" value="N-acetyldiaminopimelate deacetylase"/>
    <property type="match status" value="1"/>
</dbReference>
<dbReference type="EMBL" id="FOIL01000021">
    <property type="protein sequence ID" value="SET48852.1"/>
    <property type="molecule type" value="Genomic_DNA"/>
</dbReference>
<dbReference type="InterPro" id="IPR002933">
    <property type="entry name" value="Peptidase_M20"/>
</dbReference>
<evidence type="ECO:0000313" key="4">
    <source>
        <dbReference type="EMBL" id="SET48852.1"/>
    </source>
</evidence>
<dbReference type="SUPFAM" id="SSF55031">
    <property type="entry name" value="Bacterial exopeptidase dimerisation domain"/>
    <property type="match status" value="1"/>
</dbReference>
<dbReference type="Pfam" id="PF07687">
    <property type="entry name" value="M20_dimer"/>
    <property type="match status" value="1"/>
</dbReference>
<dbReference type="InterPro" id="IPR017439">
    <property type="entry name" value="Amidohydrolase"/>
</dbReference>
<dbReference type="InterPro" id="IPR036264">
    <property type="entry name" value="Bact_exopeptidase_dim_dom"/>
</dbReference>
<organism evidence="4 5">
    <name type="scientific">[Clostridium] aminophilum</name>
    <dbReference type="NCBI Taxonomy" id="1526"/>
    <lineage>
        <taxon>Bacteria</taxon>
        <taxon>Bacillati</taxon>
        <taxon>Bacillota</taxon>
        <taxon>Clostridia</taxon>
        <taxon>Lachnospirales</taxon>
        <taxon>Lachnospiraceae</taxon>
    </lineage>
</organism>
<dbReference type="NCBIfam" id="TIGR01891">
    <property type="entry name" value="amidohydrolases"/>
    <property type="match status" value="1"/>
</dbReference>
<accession>A0A1I0EUQ7</accession>
<comment type="cofactor">
    <cofactor evidence="2">
        <name>Mn(2+)</name>
        <dbReference type="ChEBI" id="CHEBI:29035"/>
    </cofactor>
    <text evidence="2">The Mn(2+) ion enhances activity.</text>
</comment>
<proteinExistence type="predicted"/>
<name>A0A1I0EUQ7_9FIRM</name>
<dbReference type="eggNOG" id="COG1473">
    <property type="taxonomic scope" value="Bacteria"/>
</dbReference>
<dbReference type="STRING" id="1526.SAMN02910262_01301"/>
<dbReference type="RefSeq" id="WP_074649483.1">
    <property type="nucleotide sequence ID" value="NZ_FOIL01000021.1"/>
</dbReference>
<protein>
    <submittedName>
        <fullName evidence="4">Peptidase dimerisation domain-containing protein</fullName>
    </submittedName>
</protein>
<keyword evidence="2" id="KW-0464">Manganese</keyword>
<dbReference type="GO" id="GO:0019877">
    <property type="term" value="P:diaminopimelate biosynthetic process"/>
    <property type="evidence" value="ECO:0007669"/>
    <property type="project" value="UniProtKB-ARBA"/>
</dbReference>
<evidence type="ECO:0000256" key="1">
    <source>
        <dbReference type="ARBA" id="ARBA00022801"/>
    </source>
</evidence>
<dbReference type="CDD" id="cd03886">
    <property type="entry name" value="M20_Acy1"/>
    <property type="match status" value="1"/>
</dbReference>
<dbReference type="PANTHER" id="PTHR11014:SF63">
    <property type="entry name" value="METALLOPEPTIDASE, PUTATIVE (AFU_ORTHOLOGUE AFUA_6G09600)-RELATED"/>
    <property type="match status" value="1"/>
</dbReference>
<dbReference type="GO" id="GO:0050118">
    <property type="term" value="F:N-acetyldiaminopimelate deacetylase activity"/>
    <property type="evidence" value="ECO:0007669"/>
    <property type="project" value="UniProtKB-ARBA"/>
</dbReference>
<dbReference type="Pfam" id="PF01546">
    <property type="entry name" value="Peptidase_M20"/>
    <property type="match status" value="1"/>
</dbReference>
<keyword evidence="5" id="KW-1185">Reference proteome</keyword>
<dbReference type="PIRSF" id="PIRSF005962">
    <property type="entry name" value="Pept_M20D_amidohydro"/>
    <property type="match status" value="1"/>
</dbReference>
<dbReference type="InterPro" id="IPR011650">
    <property type="entry name" value="Peptidase_M20_dimer"/>
</dbReference>
<keyword evidence="1" id="KW-0378">Hydrolase</keyword>
<sequence>MIEKEYFDAMEQQLVEWRRDFHRHPELSDCEIRTKKRVEDILDELGIEHRTCADTGIIAVIRGTGKNSGESSGDAGGKRITVGIRADMDALPIEEPKDRPYSSENPGVMHACGHDAHTTILLAVAKTAAEHREEFTGDVKLFFQPAEETTGGADRMISEGCLEEPHVDYMLGLHVEPAYPAGQVGVRYGAMYAAEDMFDIDVSGESCHGAHPEQGTDAVYVAAKIVDAVQSIVSRGTAAAEPAVLSIGTISGGRVRNQIADHVHMEGTIRTFSDEVRVRTRERLKEVAERTAEVYGAEAKVTLYESYRSLINDDAVTALCEETAKKMLGEEQVIRETLPDMSCEDFAYFAAARPACFLHLGCRCERPDTVPLLHNPKFDIDEKCLRIGAELQIRNILALMESGNQHE</sequence>
<dbReference type="GO" id="GO:0046872">
    <property type="term" value="F:metal ion binding"/>
    <property type="evidence" value="ECO:0007669"/>
    <property type="project" value="UniProtKB-KW"/>
</dbReference>
<dbReference type="PANTHER" id="PTHR11014">
    <property type="entry name" value="PEPTIDASE M20 FAMILY MEMBER"/>
    <property type="match status" value="1"/>
</dbReference>
<feature type="binding site" evidence="2">
    <location>
        <position position="148"/>
    </location>
    <ligand>
        <name>Mn(2+)</name>
        <dbReference type="ChEBI" id="CHEBI:29035"/>
        <label>2</label>
    </ligand>
</feature>
<dbReference type="SUPFAM" id="SSF53187">
    <property type="entry name" value="Zn-dependent exopeptidases"/>
    <property type="match status" value="1"/>
</dbReference>
<gene>
    <name evidence="4" type="ORF">SAMN04487771_10214</name>
</gene>
<evidence type="ECO:0000256" key="2">
    <source>
        <dbReference type="PIRSR" id="PIRSR005962-1"/>
    </source>
</evidence>
<feature type="domain" description="Peptidase M20 dimerisation" evidence="3">
    <location>
        <begin position="198"/>
        <end position="293"/>
    </location>
</feature>
<feature type="binding site" evidence="2">
    <location>
        <position position="112"/>
    </location>
    <ligand>
        <name>Mn(2+)</name>
        <dbReference type="ChEBI" id="CHEBI:29035"/>
        <label>2</label>
    </ligand>
</feature>
<dbReference type="OrthoDB" id="9776731at2"/>
<keyword evidence="2" id="KW-0479">Metal-binding</keyword>
<evidence type="ECO:0000259" key="3">
    <source>
        <dbReference type="Pfam" id="PF07687"/>
    </source>
</evidence>
<reference evidence="4 5" key="1">
    <citation type="submission" date="2016-10" db="EMBL/GenBank/DDBJ databases">
        <authorList>
            <person name="de Groot N.N."/>
        </authorList>
    </citation>
    <scope>NUCLEOTIDE SEQUENCE [LARGE SCALE GENOMIC DNA]</scope>
    <source>
        <strain evidence="4 5">KH1P1</strain>
    </source>
</reference>
<feature type="binding site" evidence="2">
    <location>
        <position position="174"/>
    </location>
    <ligand>
        <name>Mn(2+)</name>
        <dbReference type="ChEBI" id="CHEBI:29035"/>
        <label>2</label>
    </ligand>
</feature>
<dbReference type="Proteomes" id="UP000199820">
    <property type="component" value="Unassembled WGS sequence"/>
</dbReference>